<evidence type="ECO:0000313" key="2">
    <source>
        <dbReference type="Proteomes" id="UP001431209"/>
    </source>
</evidence>
<gene>
    <name evidence="1" type="ORF">AKO1_008048</name>
</gene>
<organism evidence="1 2">
    <name type="scientific">Acrasis kona</name>
    <dbReference type="NCBI Taxonomy" id="1008807"/>
    <lineage>
        <taxon>Eukaryota</taxon>
        <taxon>Discoba</taxon>
        <taxon>Heterolobosea</taxon>
        <taxon>Tetramitia</taxon>
        <taxon>Eutetramitia</taxon>
        <taxon>Acrasidae</taxon>
        <taxon>Acrasis</taxon>
    </lineage>
</organism>
<evidence type="ECO:0000313" key="1">
    <source>
        <dbReference type="EMBL" id="KAL0479234.1"/>
    </source>
</evidence>
<protein>
    <recommendedName>
        <fullName evidence="3">N-acetyltransferase domain-containing protein</fullName>
    </recommendedName>
</protein>
<proteinExistence type="predicted"/>
<dbReference type="AlphaFoldDB" id="A0AAW2YRE1"/>
<evidence type="ECO:0008006" key="3">
    <source>
        <dbReference type="Google" id="ProtNLM"/>
    </source>
</evidence>
<dbReference type="InterPro" id="IPR016181">
    <property type="entry name" value="Acyl_CoA_acyltransferase"/>
</dbReference>
<name>A0AAW2YRE1_9EUKA</name>
<reference evidence="1 2" key="1">
    <citation type="submission" date="2024-03" db="EMBL/GenBank/DDBJ databases">
        <title>The Acrasis kona genome and developmental transcriptomes reveal deep origins of eukaryotic multicellular pathways.</title>
        <authorList>
            <person name="Sheikh S."/>
            <person name="Fu C.-J."/>
            <person name="Brown M.W."/>
            <person name="Baldauf S.L."/>
        </authorList>
    </citation>
    <scope>NUCLEOTIDE SEQUENCE [LARGE SCALE GENOMIC DNA]</scope>
    <source>
        <strain evidence="1 2">ATCC MYA-3509</strain>
    </source>
</reference>
<dbReference type="Proteomes" id="UP001431209">
    <property type="component" value="Unassembled WGS sequence"/>
</dbReference>
<dbReference type="EMBL" id="JAOPGA020000516">
    <property type="protein sequence ID" value="KAL0479234.1"/>
    <property type="molecule type" value="Genomic_DNA"/>
</dbReference>
<dbReference type="Gene3D" id="3.40.630.30">
    <property type="match status" value="1"/>
</dbReference>
<comment type="caution">
    <text evidence="1">The sequence shown here is derived from an EMBL/GenBank/DDBJ whole genome shotgun (WGS) entry which is preliminary data.</text>
</comment>
<keyword evidence="2" id="KW-1185">Reference proteome</keyword>
<dbReference type="SUPFAM" id="SSF55729">
    <property type="entry name" value="Acyl-CoA N-acyltransferases (Nat)"/>
    <property type="match status" value="1"/>
</dbReference>
<accession>A0AAW2YRE1</accession>
<sequence>MYPYVKKVIETVVGEQMSFVITPKNNDNEVAHAMISHDLQTKIDFSNLQFSEYRKTVMATVSTLYNKFKSEHGHEGFGNILYMSLGSTADGHHSQGLQTWSIQETIERAKDRGYQMAAMTTTNPVNSRTAVKLGFEEYDRVDVVKINPSTFSHLGDSYQIVFYLIRL</sequence>